<sequence length="330" mass="38306">MLYFITGGAGFIGANFIHYMFNKYKDKITIVNIDNLTYAGDEKNLKNIDSVSKDGQYFFEKIDICNNEMIERLFHKYRPDYVINFAAESHVDRSIKTPQKFLQTNILGTQVLLDASLKYGVKRYHQVSTDEVYGSLTDVNDFFTETTLLDPSSPYSASKASADLICQAYYRTYQLPITISRCSNNYGPYQHQEKLIPMIIHKIIERKRIPIYGDGLNVRDWLYVEDHCSALDIILHQGEDNQIYNIGANNEKTNIDVTLCLINQVREILSINDGHLEKLIEFVEDRKGHDRRYAVDSNKLKTSFNWSATVDFNEGIKRTVHWYLKRLHLI</sequence>
<evidence type="ECO:0000259" key="9">
    <source>
        <dbReference type="Pfam" id="PF16363"/>
    </source>
</evidence>
<keyword evidence="11" id="KW-1185">Reference proteome</keyword>
<comment type="caution">
    <text evidence="10">The sequence shown here is derived from an EMBL/GenBank/DDBJ whole genome shotgun (WGS) entry which is preliminary data.</text>
</comment>
<evidence type="ECO:0000256" key="3">
    <source>
        <dbReference type="ARBA" id="ARBA00008178"/>
    </source>
</evidence>
<evidence type="ECO:0000313" key="11">
    <source>
        <dbReference type="Proteomes" id="UP000018895"/>
    </source>
</evidence>
<dbReference type="SUPFAM" id="SSF51735">
    <property type="entry name" value="NAD(P)-binding Rossmann-fold domains"/>
    <property type="match status" value="1"/>
</dbReference>
<evidence type="ECO:0000256" key="8">
    <source>
        <dbReference type="RuleBase" id="RU004473"/>
    </source>
</evidence>
<keyword evidence="7 8" id="KW-0456">Lyase</keyword>
<evidence type="ECO:0000256" key="5">
    <source>
        <dbReference type="ARBA" id="ARBA00016977"/>
    </source>
</evidence>
<dbReference type="RefSeq" id="WP_035346427.1">
    <property type="nucleotide sequence ID" value="NZ_BAUU01000029.1"/>
</dbReference>
<dbReference type="EMBL" id="BAUU01000029">
    <property type="protein sequence ID" value="GAE32133.1"/>
    <property type="molecule type" value="Genomic_DNA"/>
</dbReference>
<dbReference type="PANTHER" id="PTHR43000">
    <property type="entry name" value="DTDP-D-GLUCOSE 4,6-DEHYDRATASE-RELATED"/>
    <property type="match status" value="1"/>
</dbReference>
<dbReference type="CDD" id="cd05246">
    <property type="entry name" value="dTDP_GD_SDR_e"/>
    <property type="match status" value="1"/>
</dbReference>
<accession>W4QKG8</accession>
<dbReference type="NCBIfam" id="TIGR01181">
    <property type="entry name" value="dTDP_gluc_dehyt"/>
    <property type="match status" value="1"/>
</dbReference>
<comment type="cofactor">
    <cofactor evidence="2 8">
        <name>NAD(+)</name>
        <dbReference type="ChEBI" id="CHEBI:57540"/>
    </cofactor>
</comment>
<dbReference type="Gene3D" id="3.40.50.720">
    <property type="entry name" value="NAD(P)-binding Rossmann-like Domain"/>
    <property type="match status" value="1"/>
</dbReference>
<evidence type="ECO:0000256" key="1">
    <source>
        <dbReference type="ARBA" id="ARBA00001539"/>
    </source>
</evidence>
<keyword evidence="6" id="KW-0520">NAD</keyword>
<dbReference type="STRING" id="1236971.JCM9152_3652"/>
<dbReference type="InterPro" id="IPR016040">
    <property type="entry name" value="NAD(P)-bd_dom"/>
</dbReference>
<dbReference type="InterPro" id="IPR036291">
    <property type="entry name" value="NAD(P)-bd_dom_sf"/>
</dbReference>
<reference evidence="10" key="1">
    <citation type="journal article" date="2014" name="Genome Announc.">
        <title>Draft Genome Sequences of Three Alkaliphilic Bacillus Strains, Bacillus wakoensis JCM 9140T, Bacillus akibai JCM 9157T, and Bacillus hemicellulosilyticus JCM 9152T.</title>
        <authorList>
            <person name="Yuki M."/>
            <person name="Oshima K."/>
            <person name="Suda W."/>
            <person name="Oshida Y."/>
            <person name="Kitamura K."/>
            <person name="Iida T."/>
            <person name="Hattori M."/>
            <person name="Ohkuma M."/>
        </authorList>
    </citation>
    <scope>NUCLEOTIDE SEQUENCE [LARGE SCALE GENOMIC DNA]</scope>
    <source>
        <strain evidence="10">JCM 9152</strain>
    </source>
</reference>
<dbReference type="Pfam" id="PF16363">
    <property type="entry name" value="GDP_Man_Dehyd"/>
    <property type="match status" value="1"/>
</dbReference>
<comment type="catalytic activity">
    <reaction evidence="1 8">
        <text>dTDP-alpha-D-glucose = dTDP-4-dehydro-6-deoxy-alpha-D-glucose + H2O</text>
        <dbReference type="Rhea" id="RHEA:17221"/>
        <dbReference type="ChEBI" id="CHEBI:15377"/>
        <dbReference type="ChEBI" id="CHEBI:57477"/>
        <dbReference type="ChEBI" id="CHEBI:57649"/>
        <dbReference type="EC" id="4.2.1.46"/>
    </reaction>
</comment>
<evidence type="ECO:0000256" key="6">
    <source>
        <dbReference type="ARBA" id="ARBA00023027"/>
    </source>
</evidence>
<dbReference type="Proteomes" id="UP000018895">
    <property type="component" value="Unassembled WGS sequence"/>
</dbReference>
<name>W4QKG8_9BACI</name>
<proteinExistence type="inferred from homology"/>
<dbReference type="GO" id="GO:0008460">
    <property type="term" value="F:dTDP-glucose 4,6-dehydratase activity"/>
    <property type="evidence" value="ECO:0007669"/>
    <property type="project" value="UniProtKB-EC"/>
</dbReference>
<dbReference type="AlphaFoldDB" id="W4QKG8"/>
<protein>
    <recommendedName>
        <fullName evidence="5 8">dTDP-glucose 4,6-dehydratase</fullName>
        <ecNumber evidence="4 8">4.2.1.46</ecNumber>
    </recommendedName>
</protein>
<dbReference type="GO" id="GO:0009225">
    <property type="term" value="P:nucleotide-sugar metabolic process"/>
    <property type="evidence" value="ECO:0007669"/>
    <property type="project" value="InterPro"/>
</dbReference>
<evidence type="ECO:0000256" key="4">
    <source>
        <dbReference type="ARBA" id="ARBA00011990"/>
    </source>
</evidence>
<dbReference type="OrthoDB" id="9811743at2"/>
<feature type="domain" description="NAD(P)-binding" evidence="9">
    <location>
        <begin position="4"/>
        <end position="319"/>
    </location>
</feature>
<dbReference type="Gene3D" id="3.90.25.10">
    <property type="entry name" value="UDP-galactose 4-epimerase, domain 1"/>
    <property type="match status" value="1"/>
</dbReference>
<dbReference type="EC" id="4.2.1.46" evidence="4 8"/>
<comment type="similarity">
    <text evidence="3 8">Belongs to the NAD(P)-dependent epimerase/dehydratase family. dTDP-glucose dehydratase subfamily.</text>
</comment>
<evidence type="ECO:0000256" key="7">
    <source>
        <dbReference type="ARBA" id="ARBA00023239"/>
    </source>
</evidence>
<evidence type="ECO:0000313" key="10">
    <source>
        <dbReference type="EMBL" id="GAE32133.1"/>
    </source>
</evidence>
<organism evidence="10 11">
    <name type="scientific">Halalkalibacter hemicellulosilyticusJCM 9152</name>
    <dbReference type="NCBI Taxonomy" id="1236971"/>
    <lineage>
        <taxon>Bacteria</taxon>
        <taxon>Bacillati</taxon>
        <taxon>Bacillota</taxon>
        <taxon>Bacilli</taxon>
        <taxon>Bacillales</taxon>
        <taxon>Bacillaceae</taxon>
        <taxon>Halalkalibacter</taxon>
    </lineage>
</organism>
<evidence type="ECO:0000256" key="2">
    <source>
        <dbReference type="ARBA" id="ARBA00001911"/>
    </source>
</evidence>
<dbReference type="InterPro" id="IPR005888">
    <property type="entry name" value="dTDP_Gluc_deHydtase"/>
</dbReference>
<gene>
    <name evidence="10" type="ORF">JCM9152_3652</name>
</gene>